<sequence>MSQTNALLATLKRALRMRGITYRQLAETLEMSEASIKRLFSKKCQP</sequence>
<dbReference type="AlphaFoldDB" id="A0A6N0HZA6"/>
<gene>
    <name evidence="1" type="ORF">HUE57_15300</name>
</gene>
<evidence type="ECO:0000313" key="1">
    <source>
        <dbReference type="EMBL" id="QKQ27496.1"/>
    </source>
</evidence>
<dbReference type="InterPro" id="IPR010982">
    <property type="entry name" value="Lambda_DNA-bd_dom_sf"/>
</dbReference>
<dbReference type="RefSeq" id="WP_174673481.1">
    <property type="nucleotide sequence ID" value="NZ_CP054491.1"/>
</dbReference>
<accession>A0A6N0HZA6</accession>
<dbReference type="KEGG" id="rev:HUE57_15300"/>
<dbReference type="Proteomes" id="UP000509658">
    <property type="component" value="Chromosome"/>
</dbReference>
<dbReference type="Gene3D" id="1.10.260.40">
    <property type="entry name" value="lambda repressor-like DNA-binding domains"/>
    <property type="match status" value="1"/>
</dbReference>
<dbReference type="EMBL" id="CP054491">
    <property type="protein sequence ID" value="QKQ27496.1"/>
    <property type="molecule type" value="Genomic_DNA"/>
</dbReference>
<evidence type="ECO:0008006" key="3">
    <source>
        <dbReference type="Google" id="ProtNLM"/>
    </source>
</evidence>
<proteinExistence type="predicted"/>
<reference evidence="1 2" key="1">
    <citation type="submission" date="2020-05" db="EMBL/GenBank/DDBJ databases">
        <title>Horizontal transmission and recombination maintain forever young bacterial symbiont genomes.</title>
        <authorList>
            <person name="Russell S.L."/>
            <person name="Pepper-Tunick E."/>
            <person name="Svedberg J."/>
            <person name="Byrne A."/>
            <person name="Ruelas Castillo J."/>
            <person name="Vollmers C."/>
            <person name="Beinart R.A."/>
            <person name="Corbett-Detig R."/>
        </authorList>
    </citation>
    <scope>NUCLEOTIDE SEQUENCE [LARGE SCALE GENOMIC DNA]</scope>
    <source>
        <strain evidence="1">Santa_Monica_outfall</strain>
    </source>
</reference>
<name>A0A6N0HZA6_9GAMM</name>
<keyword evidence="2" id="KW-1185">Reference proteome</keyword>
<dbReference type="SUPFAM" id="SSF47413">
    <property type="entry name" value="lambda repressor-like DNA-binding domains"/>
    <property type="match status" value="1"/>
</dbReference>
<dbReference type="GO" id="GO:0003677">
    <property type="term" value="F:DNA binding"/>
    <property type="evidence" value="ECO:0007669"/>
    <property type="project" value="InterPro"/>
</dbReference>
<organism evidence="1 2">
    <name type="scientific">Candidatus Reidiella endopervernicosa</name>
    <dbReference type="NCBI Taxonomy" id="2738883"/>
    <lineage>
        <taxon>Bacteria</taxon>
        <taxon>Pseudomonadati</taxon>
        <taxon>Pseudomonadota</taxon>
        <taxon>Gammaproteobacteria</taxon>
        <taxon>Candidatus Reidiella</taxon>
    </lineage>
</organism>
<protein>
    <recommendedName>
        <fullName evidence="3">Helix-turn-helix transcriptional regulator</fullName>
    </recommendedName>
</protein>
<evidence type="ECO:0000313" key="2">
    <source>
        <dbReference type="Proteomes" id="UP000509658"/>
    </source>
</evidence>